<name>A0A0F9HGE1_9ZZZZ</name>
<comment type="caution">
    <text evidence="1">The sequence shown here is derived from an EMBL/GenBank/DDBJ whole genome shotgun (WGS) entry which is preliminary data.</text>
</comment>
<gene>
    <name evidence="1" type="ORF">LCGC14_2067440</name>
</gene>
<proteinExistence type="predicted"/>
<accession>A0A0F9HGE1</accession>
<dbReference type="AlphaFoldDB" id="A0A0F9HGE1"/>
<reference evidence="1" key="1">
    <citation type="journal article" date="2015" name="Nature">
        <title>Complex archaea that bridge the gap between prokaryotes and eukaryotes.</title>
        <authorList>
            <person name="Spang A."/>
            <person name="Saw J.H."/>
            <person name="Jorgensen S.L."/>
            <person name="Zaremba-Niedzwiedzka K."/>
            <person name="Martijn J."/>
            <person name="Lind A.E."/>
            <person name="van Eijk R."/>
            <person name="Schleper C."/>
            <person name="Guy L."/>
            <person name="Ettema T.J."/>
        </authorList>
    </citation>
    <scope>NUCLEOTIDE SEQUENCE</scope>
</reference>
<organism evidence="1">
    <name type="scientific">marine sediment metagenome</name>
    <dbReference type="NCBI Taxonomy" id="412755"/>
    <lineage>
        <taxon>unclassified sequences</taxon>
        <taxon>metagenomes</taxon>
        <taxon>ecological metagenomes</taxon>
    </lineage>
</organism>
<dbReference type="EMBL" id="LAZR01024732">
    <property type="protein sequence ID" value="KKL74182.1"/>
    <property type="molecule type" value="Genomic_DNA"/>
</dbReference>
<sequence>MESNYRNQKEVEDNFSFERRCQPYADDFYRSKGYTPERVEGPENKLYDVKLKKNGVKVTVEEKFLRNDADIMFVEIKQDTETDAPGWIEYTRATYLFYVMPSGAILCFMSKLKKFIRYYGSFYPDAICTKGWGRTLNKVIPIEVILENKIGKDVGSIFPCTE</sequence>
<protein>
    <submittedName>
        <fullName evidence="1">Uncharacterized protein</fullName>
    </submittedName>
</protein>
<evidence type="ECO:0000313" key="1">
    <source>
        <dbReference type="EMBL" id="KKL74182.1"/>
    </source>
</evidence>